<dbReference type="AlphaFoldDB" id="A0A853G1N8"/>
<dbReference type="Pfam" id="PF00392">
    <property type="entry name" value="GntR"/>
    <property type="match status" value="1"/>
</dbReference>
<keyword evidence="1" id="KW-0805">Transcription regulation</keyword>
<evidence type="ECO:0000256" key="3">
    <source>
        <dbReference type="ARBA" id="ARBA00023163"/>
    </source>
</evidence>
<dbReference type="InterPro" id="IPR008920">
    <property type="entry name" value="TF_FadR/GntR_C"/>
</dbReference>
<sequence>MSKFPVTVVKNIAQQLQARIQRKDWAATGKLPGQRQLAEEMGVSRASLREAITMLEGLGLLRSEAGRGVFIAEPGEAGLGSAYGRWPFQGRYPLRDVYLVRAQLEELAAMLAASVVTESGLERLRDTVRLMQAAADVGDLVSMAEGDHAFHACMFELAGSPLLLDILAGIEDVVEGSRQVAFANPARVNEPIHEHMLIIEALATGSPEKAGLAMRHHLNNVADRSGVRLGIQNGAADPASLC</sequence>
<reference evidence="5 6" key="1">
    <citation type="submission" date="2020-07" db="EMBL/GenBank/DDBJ databases">
        <title>Taxonomic revisions and descriptions of new bacterial species based on genomic comparisons in the high-G+C-content subgroup of the family Alcaligenaceae.</title>
        <authorList>
            <person name="Szabo A."/>
            <person name="Felfoldi T."/>
        </authorList>
    </citation>
    <scope>NUCLEOTIDE SEQUENCE [LARGE SCALE GENOMIC DNA]</scope>
    <source>
        <strain evidence="5 6">LMG 24012</strain>
    </source>
</reference>
<comment type="caution">
    <text evidence="5">The sequence shown here is derived from an EMBL/GenBank/DDBJ whole genome shotgun (WGS) entry which is preliminary data.</text>
</comment>
<evidence type="ECO:0000259" key="4">
    <source>
        <dbReference type="PROSITE" id="PS50949"/>
    </source>
</evidence>
<dbReference type="PANTHER" id="PTHR43537">
    <property type="entry name" value="TRANSCRIPTIONAL REGULATOR, GNTR FAMILY"/>
    <property type="match status" value="1"/>
</dbReference>
<dbReference type="InterPro" id="IPR036388">
    <property type="entry name" value="WH-like_DNA-bd_sf"/>
</dbReference>
<dbReference type="InterPro" id="IPR000524">
    <property type="entry name" value="Tscrpt_reg_HTH_GntR"/>
</dbReference>
<dbReference type="SMART" id="SM00345">
    <property type="entry name" value="HTH_GNTR"/>
    <property type="match status" value="1"/>
</dbReference>
<evidence type="ECO:0000256" key="1">
    <source>
        <dbReference type="ARBA" id="ARBA00023015"/>
    </source>
</evidence>
<evidence type="ECO:0000313" key="5">
    <source>
        <dbReference type="EMBL" id="NYT50783.1"/>
    </source>
</evidence>
<dbReference type="Gene3D" id="1.10.10.10">
    <property type="entry name" value="Winged helix-like DNA-binding domain superfamily/Winged helix DNA-binding domain"/>
    <property type="match status" value="1"/>
</dbReference>
<keyword evidence="3" id="KW-0804">Transcription</keyword>
<protein>
    <submittedName>
        <fullName evidence="5">FadR family transcriptional regulator</fullName>
    </submittedName>
</protein>
<dbReference type="SMART" id="SM00895">
    <property type="entry name" value="FCD"/>
    <property type="match status" value="1"/>
</dbReference>
<evidence type="ECO:0000256" key="2">
    <source>
        <dbReference type="ARBA" id="ARBA00023125"/>
    </source>
</evidence>
<dbReference type="Proteomes" id="UP000559809">
    <property type="component" value="Unassembled WGS sequence"/>
</dbReference>
<dbReference type="SUPFAM" id="SSF46785">
    <property type="entry name" value="Winged helix' DNA-binding domain"/>
    <property type="match status" value="1"/>
</dbReference>
<dbReference type="CDD" id="cd07377">
    <property type="entry name" value="WHTH_GntR"/>
    <property type="match status" value="1"/>
</dbReference>
<accession>A0A853G1N8</accession>
<dbReference type="InterPro" id="IPR011711">
    <property type="entry name" value="GntR_C"/>
</dbReference>
<keyword evidence="6" id="KW-1185">Reference proteome</keyword>
<dbReference type="PRINTS" id="PR00035">
    <property type="entry name" value="HTHGNTR"/>
</dbReference>
<dbReference type="Gene3D" id="1.20.120.530">
    <property type="entry name" value="GntR ligand-binding domain-like"/>
    <property type="match status" value="1"/>
</dbReference>
<dbReference type="RefSeq" id="WP_180157057.1">
    <property type="nucleotide sequence ID" value="NZ_JACCEM010000008.1"/>
</dbReference>
<dbReference type="GO" id="GO:0003677">
    <property type="term" value="F:DNA binding"/>
    <property type="evidence" value="ECO:0007669"/>
    <property type="project" value="UniProtKB-KW"/>
</dbReference>
<feature type="domain" description="HTH gntR-type" evidence="4">
    <location>
        <begin position="6"/>
        <end position="74"/>
    </location>
</feature>
<dbReference type="GO" id="GO:0003700">
    <property type="term" value="F:DNA-binding transcription factor activity"/>
    <property type="evidence" value="ECO:0007669"/>
    <property type="project" value="InterPro"/>
</dbReference>
<dbReference type="PANTHER" id="PTHR43537:SF51">
    <property type="entry name" value="HTH-TYPE TRANSCRIPTIONAL REGULATOR LGOR-RELATED"/>
    <property type="match status" value="1"/>
</dbReference>
<dbReference type="InterPro" id="IPR036390">
    <property type="entry name" value="WH_DNA-bd_sf"/>
</dbReference>
<proteinExistence type="predicted"/>
<dbReference type="EMBL" id="JACCEM010000008">
    <property type="protein sequence ID" value="NYT50783.1"/>
    <property type="molecule type" value="Genomic_DNA"/>
</dbReference>
<organism evidence="5 6">
    <name type="scientific">Parapusillimonas granuli</name>
    <dbReference type="NCBI Taxonomy" id="380911"/>
    <lineage>
        <taxon>Bacteria</taxon>
        <taxon>Pseudomonadati</taxon>
        <taxon>Pseudomonadota</taxon>
        <taxon>Betaproteobacteria</taxon>
        <taxon>Burkholderiales</taxon>
        <taxon>Alcaligenaceae</taxon>
        <taxon>Parapusillimonas</taxon>
    </lineage>
</organism>
<dbReference type="SUPFAM" id="SSF48008">
    <property type="entry name" value="GntR ligand-binding domain-like"/>
    <property type="match status" value="1"/>
</dbReference>
<name>A0A853G1N8_9BURK</name>
<evidence type="ECO:0000313" key="6">
    <source>
        <dbReference type="Proteomes" id="UP000559809"/>
    </source>
</evidence>
<dbReference type="PROSITE" id="PS50949">
    <property type="entry name" value="HTH_GNTR"/>
    <property type="match status" value="1"/>
</dbReference>
<dbReference type="Pfam" id="PF07729">
    <property type="entry name" value="FCD"/>
    <property type="match status" value="1"/>
</dbReference>
<gene>
    <name evidence="5" type="ORF">H0A72_15805</name>
</gene>
<keyword evidence="2" id="KW-0238">DNA-binding</keyword>